<comment type="caution">
    <text evidence="5">The sequence shown here is derived from an EMBL/GenBank/DDBJ whole genome shotgun (WGS) entry which is preliminary data.</text>
</comment>
<keyword evidence="3" id="KW-0472">Membrane</keyword>
<sequence length="755" mass="75025">MARVLLFGLLLAIYAASVAFARNSQASPPGGIARSSQATLPEDVDAARALLLSLLGADAAANATVVWPLMPRGTDPCTPTADDWAAWAAVNGVPAAGPEAAAWAAKGACGPQWSVANPTTDTTNPSGGSWRRSRRLHDVARRMLQPGSGSAATSPSAALATVPAGAYMGGPPACAWKWLSCSSWRIVAVNVSCGSATRGSGVCTLPRLRGSLPGSTPGLSALASLDVSGQASLTGGLPLSLWTTPWSSLQILNMSYAGLSGGLPADWSDLPALTVLDLSMNNIKGTLPSGMAALSGLRWLSLAGNSGLNGYLPSAWAALGSLVWLDVRSVCRLCGTTDMFGNLTSALTAGSHVNTRCRPDECDLDIGNLHSIFQGVLAGFASVMGLCAIVLVLRRIRDCTSGRSHRGMRLSVGPSSRSHRGSSGGGASGERGNGAAGSDGAGGAGAGGNGRTRSRRTRSHRRRGPGTTAASVPLYVVEFEADGTCKWALQVVRAEDVRLEIAGGGAAAGSDALARQQLSPAEVELSAAARTQEGTQPSSEGAAAPAALPPNSAEPDEGTAGAGPSSSAAAGGGSSSQPDSSAEAAARIIAEAISNGEAAEAAARAKEQADGLLNASEAARPPDAVILQPDGFEVCLGSRVAAPPAVTEAEASAVGADAEAPAGGSLAGDGNERARRQDSGADTCGSGSGESETTGDDTPSAAGRNVGAGSSGGAGPSNPPSAVDTSSVSCTLSSSCTDSFNPSTRGGAGSGRPDA</sequence>
<feature type="compositionally biased region" description="Low complexity" evidence="2">
    <location>
        <begin position="537"/>
        <end position="553"/>
    </location>
</feature>
<evidence type="ECO:0000313" key="6">
    <source>
        <dbReference type="Proteomes" id="UP000613740"/>
    </source>
</evidence>
<evidence type="ECO:0000256" key="2">
    <source>
        <dbReference type="SAM" id="MobiDB-lite"/>
    </source>
</evidence>
<feature type="chain" id="PRO_5032898944" description="Leucine-rich repeat-containing N-terminal plant-type domain-containing protein" evidence="4">
    <location>
        <begin position="22"/>
        <end position="755"/>
    </location>
</feature>
<dbReference type="Proteomes" id="UP000613740">
    <property type="component" value="Unassembled WGS sequence"/>
</dbReference>
<feature type="compositionally biased region" description="Gly residues" evidence="2">
    <location>
        <begin position="422"/>
        <end position="450"/>
    </location>
</feature>
<keyword evidence="6" id="KW-1185">Reference proteome</keyword>
<feature type="compositionally biased region" description="Low complexity" evidence="2">
    <location>
        <begin position="562"/>
        <end position="583"/>
    </location>
</feature>
<keyword evidence="4" id="KW-0732">Signal</keyword>
<feature type="region of interest" description="Disordered" evidence="2">
    <location>
        <begin position="645"/>
        <end position="755"/>
    </location>
</feature>
<evidence type="ECO:0000313" key="5">
    <source>
        <dbReference type="EMBL" id="KAG2449602.1"/>
    </source>
</evidence>
<accession>A0A836B745</accession>
<feature type="region of interest" description="Disordered" evidence="2">
    <location>
        <begin position="523"/>
        <end position="583"/>
    </location>
</feature>
<protein>
    <recommendedName>
        <fullName evidence="7">Leucine-rich repeat-containing N-terminal plant-type domain-containing protein</fullName>
    </recommendedName>
</protein>
<dbReference type="Gene3D" id="3.80.10.10">
    <property type="entry name" value="Ribonuclease Inhibitor"/>
    <property type="match status" value="1"/>
</dbReference>
<feature type="compositionally biased region" description="Low complexity" evidence="2">
    <location>
        <begin position="645"/>
        <end position="664"/>
    </location>
</feature>
<keyword evidence="3" id="KW-0812">Transmembrane</keyword>
<gene>
    <name evidence="5" type="ORF">HYH02_005135</name>
</gene>
<organism evidence="5 6">
    <name type="scientific">Chlamydomonas schloesseri</name>
    <dbReference type="NCBI Taxonomy" id="2026947"/>
    <lineage>
        <taxon>Eukaryota</taxon>
        <taxon>Viridiplantae</taxon>
        <taxon>Chlorophyta</taxon>
        <taxon>core chlorophytes</taxon>
        <taxon>Chlorophyceae</taxon>
        <taxon>CS clade</taxon>
        <taxon>Chlamydomonadales</taxon>
        <taxon>Chlamydomonadaceae</taxon>
        <taxon>Chlamydomonas</taxon>
    </lineage>
</organism>
<dbReference type="InterPro" id="IPR001611">
    <property type="entry name" value="Leu-rich_rpt"/>
</dbReference>
<evidence type="ECO:0000256" key="3">
    <source>
        <dbReference type="SAM" id="Phobius"/>
    </source>
</evidence>
<feature type="compositionally biased region" description="Low complexity" evidence="2">
    <location>
        <begin position="720"/>
        <end position="739"/>
    </location>
</feature>
<evidence type="ECO:0000256" key="1">
    <source>
        <dbReference type="ARBA" id="ARBA00004430"/>
    </source>
</evidence>
<feature type="compositionally biased region" description="Gly residues" evidence="2">
    <location>
        <begin position="746"/>
        <end position="755"/>
    </location>
</feature>
<dbReference type="EMBL" id="JAEHOD010000013">
    <property type="protein sequence ID" value="KAG2449602.1"/>
    <property type="molecule type" value="Genomic_DNA"/>
</dbReference>
<comment type="subcellular location">
    <subcellularLocation>
        <location evidence="1">Cytoplasm</location>
        <location evidence="1">Cytoskeleton</location>
        <location evidence="1">Cilium axoneme</location>
    </subcellularLocation>
</comment>
<dbReference type="GO" id="GO:0005930">
    <property type="term" value="C:axoneme"/>
    <property type="evidence" value="ECO:0007669"/>
    <property type="project" value="UniProtKB-SubCell"/>
</dbReference>
<dbReference type="Pfam" id="PF00560">
    <property type="entry name" value="LRR_1"/>
    <property type="match status" value="1"/>
</dbReference>
<evidence type="ECO:0008006" key="7">
    <source>
        <dbReference type="Google" id="ProtNLM"/>
    </source>
</evidence>
<feature type="compositionally biased region" description="Basic and acidic residues" evidence="2">
    <location>
        <begin position="670"/>
        <end position="679"/>
    </location>
</feature>
<dbReference type="InterPro" id="IPR032675">
    <property type="entry name" value="LRR_dom_sf"/>
</dbReference>
<feature type="region of interest" description="Disordered" evidence="2">
    <location>
        <begin position="596"/>
        <end position="616"/>
    </location>
</feature>
<name>A0A836B745_9CHLO</name>
<dbReference type="AlphaFoldDB" id="A0A836B745"/>
<dbReference type="OrthoDB" id="552025at2759"/>
<feature type="compositionally biased region" description="Low complexity" evidence="2">
    <location>
        <begin position="682"/>
        <end position="708"/>
    </location>
</feature>
<dbReference type="PANTHER" id="PTHR46662">
    <property type="entry name" value="DI-GLUCOSE BINDING PROTEIN WITH LEUCINE-RICH REPEAT DOMAIN-CONTAINING PROTEIN"/>
    <property type="match status" value="1"/>
</dbReference>
<proteinExistence type="predicted"/>
<feature type="transmembrane region" description="Helical" evidence="3">
    <location>
        <begin position="372"/>
        <end position="393"/>
    </location>
</feature>
<keyword evidence="3" id="KW-1133">Transmembrane helix</keyword>
<dbReference type="SUPFAM" id="SSF52058">
    <property type="entry name" value="L domain-like"/>
    <property type="match status" value="1"/>
</dbReference>
<feature type="region of interest" description="Disordered" evidence="2">
    <location>
        <begin position="406"/>
        <end position="467"/>
    </location>
</feature>
<dbReference type="PANTHER" id="PTHR46662:SF104">
    <property type="entry name" value="GPI-ANCHORED ADHESIN-LIKE PROTEIN PGA55-RELATED"/>
    <property type="match status" value="1"/>
</dbReference>
<feature type="compositionally biased region" description="Basic residues" evidence="2">
    <location>
        <begin position="452"/>
        <end position="464"/>
    </location>
</feature>
<evidence type="ECO:0000256" key="4">
    <source>
        <dbReference type="SAM" id="SignalP"/>
    </source>
</evidence>
<feature type="signal peptide" evidence="4">
    <location>
        <begin position="1"/>
        <end position="21"/>
    </location>
</feature>
<reference evidence="5" key="1">
    <citation type="journal article" date="2020" name="bioRxiv">
        <title>Comparative genomics of Chlamydomonas.</title>
        <authorList>
            <person name="Craig R.J."/>
            <person name="Hasan A.R."/>
            <person name="Ness R.W."/>
            <person name="Keightley P.D."/>
        </authorList>
    </citation>
    <scope>NUCLEOTIDE SEQUENCE</scope>
    <source>
        <strain evidence="5">CCAP 11/173</strain>
    </source>
</reference>